<dbReference type="Proteomes" id="UP000606786">
    <property type="component" value="Unassembled WGS sequence"/>
</dbReference>
<accession>A0A811UWV5</accession>
<dbReference type="AlphaFoldDB" id="A0A811UWV5"/>
<reference evidence="1" key="1">
    <citation type="submission" date="2020-11" db="EMBL/GenBank/DDBJ databases">
        <authorList>
            <person name="Whitehead M."/>
        </authorList>
    </citation>
    <scope>NUCLEOTIDE SEQUENCE</scope>
    <source>
        <strain evidence="1">EGII</strain>
    </source>
</reference>
<dbReference type="EMBL" id="CAJHJT010000034">
    <property type="protein sequence ID" value="CAD7002505.1"/>
    <property type="molecule type" value="Genomic_DNA"/>
</dbReference>
<organism evidence="1 2">
    <name type="scientific">Ceratitis capitata</name>
    <name type="common">Mediterranean fruit fly</name>
    <name type="synonym">Tephritis capitata</name>
    <dbReference type="NCBI Taxonomy" id="7213"/>
    <lineage>
        <taxon>Eukaryota</taxon>
        <taxon>Metazoa</taxon>
        <taxon>Ecdysozoa</taxon>
        <taxon>Arthropoda</taxon>
        <taxon>Hexapoda</taxon>
        <taxon>Insecta</taxon>
        <taxon>Pterygota</taxon>
        <taxon>Neoptera</taxon>
        <taxon>Endopterygota</taxon>
        <taxon>Diptera</taxon>
        <taxon>Brachycera</taxon>
        <taxon>Muscomorpha</taxon>
        <taxon>Tephritoidea</taxon>
        <taxon>Tephritidae</taxon>
        <taxon>Ceratitis</taxon>
        <taxon>Ceratitis</taxon>
    </lineage>
</organism>
<evidence type="ECO:0000313" key="1">
    <source>
        <dbReference type="EMBL" id="CAD7002505.1"/>
    </source>
</evidence>
<keyword evidence="2" id="KW-1185">Reference proteome</keyword>
<proteinExistence type="predicted"/>
<sequence length="89" mass="9376">MPQQLLADSHVTFALAVQRNGIDIGECGGGGCGKTANVNHSLNGVICDVVCVMVHQGSNTPPICDPAILQTYLKALESAHKHFDFIISS</sequence>
<comment type="caution">
    <text evidence="1">The sequence shown here is derived from an EMBL/GenBank/DDBJ whole genome shotgun (WGS) entry which is preliminary data.</text>
</comment>
<evidence type="ECO:0000313" key="2">
    <source>
        <dbReference type="Proteomes" id="UP000606786"/>
    </source>
</evidence>
<gene>
    <name evidence="1" type="ORF">CCAP1982_LOCUS10994</name>
</gene>
<name>A0A811UWV5_CERCA</name>
<protein>
    <submittedName>
        <fullName evidence="1">(Mediterranean fruit fly) hypothetical protein</fullName>
    </submittedName>
</protein>